<dbReference type="EMBL" id="CP036281">
    <property type="protein sequence ID" value="QDU80734.1"/>
    <property type="molecule type" value="Genomic_DNA"/>
</dbReference>
<dbReference type="RefSeq" id="WP_144995979.1">
    <property type="nucleotide sequence ID" value="NZ_CP036281.1"/>
</dbReference>
<keyword evidence="2" id="KW-1185">Reference proteome</keyword>
<gene>
    <name evidence="1" type="ORF">Pla110_24670</name>
</gene>
<evidence type="ECO:0000313" key="2">
    <source>
        <dbReference type="Proteomes" id="UP000317178"/>
    </source>
</evidence>
<reference evidence="1 2" key="1">
    <citation type="submission" date="2019-02" db="EMBL/GenBank/DDBJ databases">
        <title>Deep-cultivation of Planctomycetes and their phenomic and genomic characterization uncovers novel biology.</title>
        <authorList>
            <person name="Wiegand S."/>
            <person name="Jogler M."/>
            <person name="Boedeker C."/>
            <person name="Pinto D."/>
            <person name="Vollmers J."/>
            <person name="Rivas-Marin E."/>
            <person name="Kohn T."/>
            <person name="Peeters S.H."/>
            <person name="Heuer A."/>
            <person name="Rast P."/>
            <person name="Oberbeckmann S."/>
            <person name="Bunk B."/>
            <person name="Jeske O."/>
            <person name="Meyerdierks A."/>
            <person name="Storesund J.E."/>
            <person name="Kallscheuer N."/>
            <person name="Luecker S."/>
            <person name="Lage O.M."/>
            <person name="Pohl T."/>
            <person name="Merkel B.J."/>
            <person name="Hornburger P."/>
            <person name="Mueller R.-W."/>
            <person name="Bruemmer F."/>
            <person name="Labrenz M."/>
            <person name="Spormann A.M."/>
            <person name="Op den Camp H."/>
            <person name="Overmann J."/>
            <person name="Amann R."/>
            <person name="Jetten M.S.M."/>
            <person name="Mascher T."/>
            <person name="Medema M.H."/>
            <person name="Devos D.P."/>
            <person name="Kaster A.-K."/>
            <person name="Ovreas L."/>
            <person name="Rohde M."/>
            <person name="Galperin M.Y."/>
            <person name="Jogler C."/>
        </authorList>
    </citation>
    <scope>NUCLEOTIDE SEQUENCE [LARGE SCALE GENOMIC DNA]</scope>
    <source>
        <strain evidence="1 2">Pla110</strain>
    </source>
</reference>
<dbReference type="KEGG" id="plon:Pla110_24670"/>
<dbReference type="OrthoDB" id="9969217at2"/>
<name>A0A518CNG4_9PLAN</name>
<evidence type="ECO:0000313" key="1">
    <source>
        <dbReference type="EMBL" id="QDU80734.1"/>
    </source>
</evidence>
<protein>
    <submittedName>
        <fullName evidence="1">Uncharacterized protein</fullName>
    </submittedName>
</protein>
<proteinExistence type="predicted"/>
<sequence>MNTIQDASAAILALLQPLEREATELQERLHEIDQAKAPLEAALKALTPNKKGKPKAGRKANKPCARKADVLTVCRTLVEENPGITLTVLEESAKEKLSGELGFSLSGVRLRLSECLSSNEFTVSPGDVVSIAVAKRTDTLNTSVFTPKSVTEFPVDRLPRREKTD</sequence>
<dbReference type="AlphaFoldDB" id="A0A518CNG4"/>
<organism evidence="1 2">
    <name type="scientific">Polystyrenella longa</name>
    <dbReference type="NCBI Taxonomy" id="2528007"/>
    <lineage>
        <taxon>Bacteria</taxon>
        <taxon>Pseudomonadati</taxon>
        <taxon>Planctomycetota</taxon>
        <taxon>Planctomycetia</taxon>
        <taxon>Planctomycetales</taxon>
        <taxon>Planctomycetaceae</taxon>
        <taxon>Polystyrenella</taxon>
    </lineage>
</organism>
<dbReference type="Proteomes" id="UP000317178">
    <property type="component" value="Chromosome"/>
</dbReference>
<accession>A0A518CNG4</accession>